<dbReference type="InterPro" id="IPR003864">
    <property type="entry name" value="CSC1/OSCA1-like_7TM"/>
</dbReference>
<evidence type="ECO:0000256" key="7">
    <source>
        <dbReference type="SAM" id="Phobius"/>
    </source>
</evidence>
<evidence type="ECO:0000259" key="8">
    <source>
        <dbReference type="Pfam" id="PF00561"/>
    </source>
</evidence>
<dbReference type="InterPro" id="IPR032880">
    <property type="entry name" value="CSC1/OSCA1-like_N"/>
</dbReference>
<evidence type="ECO:0000259" key="11">
    <source>
        <dbReference type="Pfam" id="PF14703"/>
    </source>
</evidence>
<feature type="domain" description="CSC1/OSCA1-like 7TM region" evidence="9">
    <location>
        <begin position="663"/>
        <end position="952"/>
    </location>
</feature>
<feature type="domain" description="CSC1/OSCA1-like N-terminal transmembrane" evidence="10">
    <location>
        <begin position="310"/>
        <end position="408"/>
    </location>
</feature>
<evidence type="ECO:0000259" key="10">
    <source>
        <dbReference type="Pfam" id="PF13967"/>
    </source>
</evidence>
<dbReference type="SUPFAM" id="SSF53474">
    <property type="entry name" value="alpha/beta-Hydrolases"/>
    <property type="match status" value="1"/>
</dbReference>
<dbReference type="PANTHER" id="PTHR13018">
    <property type="entry name" value="PROBABLE MEMBRANE PROTEIN DUF221-RELATED"/>
    <property type="match status" value="1"/>
</dbReference>
<keyword evidence="6 7" id="KW-0472">Membrane</keyword>
<feature type="domain" description="CSC1/OSCA1-like cytosolic" evidence="11">
    <location>
        <begin position="427"/>
        <end position="547"/>
    </location>
</feature>
<dbReference type="InterPro" id="IPR027815">
    <property type="entry name" value="CSC1/OSCA1-like_cyt"/>
</dbReference>
<dbReference type="InterPro" id="IPR000073">
    <property type="entry name" value="AB_hydrolase_1"/>
</dbReference>
<feature type="domain" description="AB hydrolase-1" evidence="8">
    <location>
        <begin position="46"/>
        <end position="291"/>
    </location>
</feature>
<feature type="transmembrane region" description="Helical" evidence="7">
    <location>
        <begin position="766"/>
        <end position="787"/>
    </location>
</feature>
<dbReference type="Pfam" id="PF13967">
    <property type="entry name" value="RSN1_TM"/>
    <property type="match status" value="1"/>
</dbReference>
<keyword evidence="4 7" id="KW-0812">Transmembrane</keyword>
<evidence type="ECO:0000256" key="5">
    <source>
        <dbReference type="ARBA" id="ARBA00022989"/>
    </source>
</evidence>
<comment type="subcellular location">
    <subcellularLocation>
        <location evidence="1">Membrane</location>
        <topology evidence="1">Multi-pass membrane protein</topology>
    </subcellularLocation>
</comment>
<keyword evidence="13" id="KW-1185">Reference proteome</keyword>
<evidence type="ECO:0000256" key="2">
    <source>
        <dbReference type="ARBA" id="ARBA00007779"/>
    </source>
</evidence>
<dbReference type="Pfam" id="PF14703">
    <property type="entry name" value="PHM7_cyt"/>
    <property type="match status" value="1"/>
</dbReference>
<comment type="similarity">
    <text evidence="2">Belongs to the CSC1 (TC 1.A.17) family.</text>
</comment>
<evidence type="ECO:0000256" key="3">
    <source>
        <dbReference type="ARBA" id="ARBA00022448"/>
    </source>
</evidence>
<feature type="transmembrane region" description="Helical" evidence="7">
    <location>
        <begin position="660"/>
        <end position="678"/>
    </location>
</feature>
<feature type="transmembrane region" description="Helical" evidence="7">
    <location>
        <begin position="345"/>
        <end position="366"/>
    </location>
</feature>
<dbReference type="Pfam" id="PF00561">
    <property type="entry name" value="Abhydrolase_1"/>
    <property type="match status" value="1"/>
</dbReference>
<dbReference type="InterPro" id="IPR045122">
    <property type="entry name" value="Csc1-like"/>
</dbReference>
<feature type="transmembrane region" description="Helical" evidence="7">
    <location>
        <begin position="934"/>
        <end position="955"/>
    </location>
</feature>
<evidence type="ECO:0000313" key="12">
    <source>
        <dbReference type="EMBL" id="RQM29786.1"/>
    </source>
</evidence>
<dbReference type="PANTHER" id="PTHR13018:SF5">
    <property type="entry name" value="RE44586P"/>
    <property type="match status" value="1"/>
</dbReference>
<protein>
    <recommendedName>
        <fullName evidence="14">AB hydrolase-1 domain-containing protein</fullName>
    </recommendedName>
</protein>
<keyword evidence="5 7" id="KW-1133">Transmembrane helix</keyword>
<organism evidence="12 13">
    <name type="scientific">Aphanomyces astaci</name>
    <name type="common">Crayfish plague agent</name>
    <dbReference type="NCBI Taxonomy" id="112090"/>
    <lineage>
        <taxon>Eukaryota</taxon>
        <taxon>Sar</taxon>
        <taxon>Stramenopiles</taxon>
        <taxon>Oomycota</taxon>
        <taxon>Saprolegniomycetes</taxon>
        <taxon>Saprolegniales</taxon>
        <taxon>Verrucalvaceae</taxon>
        <taxon>Aphanomyces</taxon>
    </lineage>
</organism>
<feature type="transmembrane region" description="Helical" evidence="7">
    <location>
        <begin position="386"/>
        <end position="406"/>
    </location>
</feature>
<dbReference type="VEuPathDB" id="FungiDB:H257_08212"/>
<sequence length="1031" mass="114447">MQPDVEHSVADALDVQEYSSIHTTVLPSGLCVEYALHGHPDAPEKLVLVMGLAAEKEAWSAFVTAFFRVSGNLERYQIVAMDNRGVGGTDAPNEWMYSTSSMAQDVLMLTEHLQWPSFHLAGVSMGGMISQELAHAAPSRVLSLTLLVSSPGFREAPWPGWAQISAYLSLIGNLFKRTLHARTMTMLRVLYPVEYLENPTVASSLYTIHSSRLKASRLRLRGLLGQYAAVLGHRMTRQRLGEIKAASIPVLIIGGGKDRLLPSSHSSTLGLRLHGTHTTTVVIAESGHGIFAQYRTDVVGALMRHIWEGVRWIPHVWTVTDDKIMEVCGLDTLIFFRFLRMGKHLAAFAVILSIGLFPAYSSTKLLEQEDFIDRLTISGLPRNDPRLWATVFAAVAMTLFTMYSIARECQVYKERRHQFLAKASTQQYSVLIDDIPEHLRSHAALKRYFHAIFPNQVEFCYIAVECRALERQVAMRESVRNALEHALVVLHRTSRRPTHWEWRTGDDGWWWCFSVKTVDSIATYEAKLHQLNNDVLVAIREIEAQQKHGSFRFNNPFPDHIVDAGDPVTPPLATSNEATPLLRPSADVLLPLANLLPDLSSPKVLRRSAFVTFSTLQATNTVQQVVQTATPHEMQIQEAPPAQDIVWANVGTYTYEQRDVFALVAIAATAALILFWTVPTTLVVALSSVRTYSYQPREVDSLRRVVPHLNELLDSFPWLESLLQQLSPLGLVVMNSLAPLLLRVVACTEGHASHNAIEASVFSKVVAFQLVQTFFVASVAGSLSAIADKIQLIVQEPLQVIPMLGRSIPGQSTLFVSFILVQTGLGLVLQLLRVVPIVSGGVYWLFSPNLTRREQSAPWWGLTPATVSTRFDFTTTLAQLFLVFVLVLTFAPLAPVVSVAGGIFFVVADTVYRRQLLCVYVPTTHSTGLHWPQLYSFLITGMLISQGTLVGVLTLKQAPSPAAMALVLMGLTALFHSWIRKSYPSVSEFLPVEVCVALDAQRRRSPSAPLLDRSIYKQPAMTQKAPLAPEL</sequence>
<accession>A0A3R7ZKL6</accession>
<dbReference type="Gene3D" id="3.40.50.1820">
    <property type="entry name" value="alpha/beta hydrolase"/>
    <property type="match status" value="1"/>
</dbReference>
<evidence type="ECO:0000259" key="9">
    <source>
        <dbReference type="Pfam" id="PF02714"/>
    </source>
</evidence>
<proteinExistence type="inferred from homology"/>
<keyword evidence="3" id="KW-0813">Transport</keyword>
<feature type="transmembrane region" description="Helical" evidence="7">
    <location>
        <begin position="813"/>
        <end position="846"/>
    </location>
</feature>
<feature type="transmembrane region" description="Helical" evidence="7">
    <location>
        <begin position="880"/>
        <end position="907"/>
    </location>
</feature>
<evidence type="ECO:0000313" key="13">
    <source>
        <dbReference type="Proteomes" id="UP000284702"/>
    </source>
</evidence>
<reference evidence="12" key="1">
    <citation type="submission" date="2018-07" db="EMBL/GenBank/DDBJ databases">
        <title>Annotation of Aphanomyces astaci genome assembly.</title>
        <authorList>
            <person name="Studholme D.J."/>
        </authorList>
    </citation>
    <scope>NUCLEOTIDE SEQUENCE [LARGE SCALE GENOMIC DNA]</scope>
    <source>
        <strain evidence="12">Pc</strain>
    </source>
</reference>
<dbReference type="Proteomes" id="UP000284702">
    <property type="component" value="Unassembled WGS sequence"/>
</dbReference>
<dbReference type="VEuPathDB" id="FungiDB:H257_08213"/>
<dbReference type="GO" id="GO:0005227">
    <property type="term" value="F:calcium-activated cation channel activity"/>
    <property type="evidence" value="ECO:0007669"/>
    <property type="project" value="InterPro"/>
</dbReference>
<dbReference type="GO" id="GO:0005886">
    <property type="term" value="C:plasma membrane"/>
    <property type="evidence" value="ECO:0007669"/>
    <property type="project" value="TreeGrafter"/>
</dbReference>
<comment type="caution">
    <text evidence="12">The sequence shown here is derived from an EMBL/GenBank/DDBJ whole genome shotgun (WGS) entry which is preliminary data.</text>
</comment>
<dbReference type="AlphaFoldDB" id="A0A3R7ZKL6"/>
<evidence type="ECO:0000256" key="6">
    <source>
        <dbReference type="ARBA" id="ARBA00023136"/>
    </source>
</evidence>
<evidence type="ECO:0000256" key="1">
    <source>
        <dbReference type="ARBA" id="ARBA00004141"/>
    </source>
</evidence>
<dbReference type="Pfam" id="PF02714">
    <property type="entry name" value="RSN1_7TM"/>
    <property type="match status" value="1"/>
</dbReference>
<gene>
    <name evidence="12" type="ORF">B5M09_004194</name>
</gene>
<evidence type="ECO:0000256" key="4">
    <source>
        <dbReference type="ARBA" id="ARBA00022692"/>
    </source>
</evidence>
<dbReference type="EMBL" id="MZMZ02001160">
    <property type="protein sequence ID" value="RQM29786.1"/>
    <property type="molecule type" value="Genomic_DNA"/>
</dbReference>
<feature type="transmembrane region" description="Helical" evidence="7">
    <location>
        <begin position="962"/>
        <end position="979"/>
    </location>
</feature>
<name>A0A3R7ZKL6_APHAT</name>
<dbReference type="InterPro" id="IPR029058">
    <property type="entry name" value="AB_hydrolase_fold"/>
</dbReference>
<dbReference type="PRINTS" id="PR00111">
    <property type="entry name" value="ABHYDROLASE"/>
</dbReference>
<evidence type="ECO:0008006" key="14">
    <source>
        <dbReference type="Google" id="ProtNLM"/>
    </source>
</evidence>